<comment type="caution">
    <text evidence="1">The sequence shown here is derived from an EMBL/GenBank/DDBJ whole genome shotgun (WGS) entry which is preliminary data.</text>
</comment>
<protein>
    <submittedName>
        <fullName evidence="1">Uncharacterized protein</fullName>
    </submittedName>
</protein>
<dbReference type="Proteomes" id="UP001341840">
    <property type="component" value="Unassembled WGS sequence"/>
</dbReference>
<name>A0ABU6VI05_9FABA</name>
<proteinExistence type="predicted"/>
<accession>A0ABU6VI05</accession>
<evidence type="ECO:0000313" key="1">
    <source>
        <dbReference type="EMBL" id="MED6173182.1"/>
    </source>
</evidence>
<sequence>MGVLATSVAPTELASASRSLVPQKLDPPEIFNAVANDELRFTGLDVITRVGEVRG</sequence>
<keyword evidence="2" id="KW-1185">Reference proteome</keyword>
<reference evidence="1 2" key="1">
    <citation type="journal article" date="2023" name="Plants (Basel)">
        <title>Bridging the Gap: Combining Genomics and Transcriptomics Approaches to Understand Stylosanthes scabra, an Orphan Legume from the Brazilian Caatinga.</title>
        <authorList>
            <person name="Ferreira-Neto J.R.C."/>
            <person name="da Silva M.D."/>
            <person name="Binneck E."/>
            <person name="de Melo N.F."/>
            <person name="da Silva R.H."/>
            <person name="de Melo A.L.T.M."/>
            <person name="Pandolfi V."/>
            <person name="Bustamante F.O."/>
            <person name="Brasileiro-Vidal A.C."/>
            <person name="Benko-Iseppon A.M."/>
        </authorList>
    </citation>
    <scope>NUCLEOTIDE SEQUENCE [LARGE SCALE GENOMIC DNA]</scope>
    <source>
        <tissue evidence="1">Leaves</tissue>
    </source>
</reference>
<gene>
    <name evidence="1" type="ORF">PIB30_056875</name>
</gene>
<evidence type="ECO:0000313" key="2">
    <source>
        <dbReference type="Proteomes" id="UP001341840"/>
    </source>
</evidence>
<organism evidence="1 2">
    <name type="scientific">Stylosanthes scabra</name>
    <dbReference type="NCBI Taxonomy" id="79078"/>
    <lineage>
        <taxon>Eukaryota</taxon>
        <taxon>Viridiplantae</taxon>
        <taxon>Streptophyta</taxon>
        <taxon>Embryophyta</taxon>
        <taxon>Tracheophyta</taxon>
        <taxon>Spermatophyta</taxon>
        <taxon>Magnoliopsida</taxon>
        <taxon>eudicotyledons</taxon>
        <taxon>Gunneridae</taxon>
        <taxon>Pentapetalae</taxon>
        <taxon>rosids</taxon>
        <taxon>fabids</taxon>
        <taxon>Fabales</taxon>
        <taxon>Fabaceae</taxon>
        <taxon>Papilionoideae</taxon>
        <taxon>50 kb inversion clade</taxon>
        <taxon>dalbergioids sensu lato</taxon>
        <taxon>Dalbergieae</taxon>
        <taxon>Pterocarpus clade</taxon>
        <taxon>Stylosanthes</taxon>
    </lineage>
</organism>
<dbReference type="EMBL" id="JASCZI010151494">
    <property type="protein sequence ID" value="MED6173182.1"/>
    <property type="molecule type" value="Genomic_DNA"/>
</dbReference>